<evidence type="ECO:0000256" key="1">
    <source>
        <dbReference type="ARBA" id="ARBA00004123"/>
    </source>
</evidence>
<dbReference type="GO" id="GO:0000981">
    <property type="term" value="F:DNA-binding transcription factor activity, RNA polymerase II-specific"/>
    <property type="evidence" value="ECO:0007669"/>
    <property type="project" value="TreeGrafter"/>
</dbReference>
<gene>
    <name evidence="9" type="ORF">PHYEVI_LOCUS10871</name>
</gene>
<reference evidence="9" key="1">
    <citation type="submission" date="2022-01" db="EMBL/GenBank/DDBJ databases">
        <authorList>
            <person name="King R."/>
        </authorList>
    </citation>
    <scope>NUCLEOTIDE SEQUENCE</scope>
</reference>
<evidence type="ECO:0000256" key="5">
    <source>
        <dbReference type="ARBA" id="ARBA00022833"/>
    </source>
</evidence>
<dbReference type="PROSITE" id="PS50157">
    <property type="entry name" value="ZINC_FINGER_C2H2_2"/>
    <property type="match status" value="3"/>
</dbReference>
<dbReference type="SMART" id="SM00355">
    <property type="entry name" value="ZnF_C2H2"/>
    <property type="match status" value="4"/>
</dbReference>
<evidence type="ECO:0000256" key="2">
    <source>
        <dbReference type="ARBA" id="ARBA00022723"/>
    </source>
</evidence>
<dbReference type="OrthoDB" id="10004641at2759"/>
<keyword evidence="2" id="KW-0479">Metal-binding</keyword>
<keyword evidence="6" id="KW-0539">Nucleus</keyword>
<dbReference type="Proteomes" id="UP001153712">
    <property type="component" value="Chromosome 8"/>
</dbReference>
<proteinExistence type="predicted"/>
<keyword evidence="4 7" id="KW-0863">Zinc-finger</keyword>
<dbReference type="EMBL" id="OU900101">
    <property type="protein sequence ID" value="CAH1187786.1"/>
    <property type="molecule type" value="Genomic_DNA"/>
</dbReference>
<comment type="subcellular location">
    <subcellularLocation>
        <location evidence="1">Nucleus</location>
    </subcellularLocation>
</comment>
<feature type="domain" description="C2H2-type" evidence="8">
    <location>
        <begin position="70"/>
        <end position="90"/>
    </location>
</feature>
<protein>
    <recommendedName>
        <fullName evidence="8">C2H2-type domain-containing protein</fullName>
    </recommendedName>
</protein>
<dbReference type="Pfam" id="PF00096">
    <property type="entry name" value="zf-C2H2"/>
    <property type="match status" value="3"/>
</dbReference>
<evidence type="ECO:0000256" key="3">
    <source>
        <dbReference type="ARBA" id="ARBA00022737"/>
    </source>
</evidence>
<evidence type="ECO:0000256" key="6">
    <source>
        <dbReference type="ARBA" id="ARBA00023242"/>
    </source>
</evidence>
<evidence type="ECO:0000313" key="10">
    <source>
        <dbReference type="Proteomes" id="UP001153712"/>
    </source>
</evidence>
<keyword evidence="10" id="KW-1185">Reference proteome</keyword>
<evidence type="ECO:0000256" key="4">
    <source>
        <dbReference type="ARBA" id="ARBA00022771"/>
    </source>
</evidence>
<dbReference type="PANTHER" id="PTHR24394:SF29">
    <property type="entry name" value="MYONEURIN"/>
    <property type="match status" value="1"/>
</dbReference>
<dbReference type="InterPro" id="IPR036236">
    <property type="entry name" value="Znf_C2H2_sf"/>
</dbReference>
<keyword evidence="3" id="KW-0677">Repeat</keyword>
<evidence type="ECO:0000259" key="8">
    <source>
        <dbReference type="PROSITE" id="PS50157"/>
    </source>
</evidence>
<dbReference type="GO" id="GO:0005634">
    <property type="term" value="C:nucleus"/>
    <property type="evidence" value="ECO:0007669"/>
    <property type="project" value="UniProtKB-SubCell"/>
</dbReference>
<sequence>MLIPYCENLPSHVLVDARKLLHAKKKRRRCTGCYRKLYETYRDSKMAAVKSKTVYTYCADCAKQPAFSAFKCEVCGKSYKSYPSLWRHKKHECCQPKSFMCKYCRKMFRQRYDVKVHVRNIHPHKAVEFDEEYRLYFGAPYLCRTCGKSYKAATSLRRHVRVECGKTKNMLCMFCDRRFYYKQELQCHMFNRHKQDVAFEN</sequence>
<evidence type="ECO:0000256" key="7">
    <source>
        <dbReference type="PROSITE-ProRule" id="PRU00042"/>
    </source>
</evidence>
<keyword evidence="5" id="KW-0862">Zinc</keyword>
<dbReference type="PROSITE" id="PS00028">
    <property type="entry name" value="ZINC_FINGER_C2H2_1"/>
    <property type="match status" value="2"/>
</dbReference>
<dbReference type="Gene3D" id="3.30.160.60">
    <property type="entry name" value="Classic Zinc Finger"/>
    <property type="match status" value="2"/>
</dbReference>
<dbReference type="SUPFAM" id="SSF57667">
    <property type="entry name" value="beta-beta-alpha zinc fingers"/>
    <property type="match status" value="2"/>
</dbReference>
<dbReference type="PANTHER" id="PTHR24394">
    <property type="entry name" value="ZINC FINGER PROTEIN"/>
    <property type="match status" value="1"/>
</dbReference>
<dbReference type="GO" id="GO:0008270">
    <property type="term" value="F:zinc ion binding"/>
    <property type="evidence" value="ECO:0007669"/>
    <property type="project" value="UniProtKB-KW"/>
</dbReference>
<feature type="domain" description="C2H2-type" evidence="8">
    <location>
        <begin position="99"/>
        <end position="122"/>
    </location>
</feature>
<name>A0A9P0DS92_PHYSR</name>
<organism evidence="9 10">
    <name type="scientific">Phyllotreta striolata</name>
    <name type="common">Striped flea beetle</name>
    <name type="synonym">Crioceris striolata</name>
    <dbReference type="NCBI Taxonomy" id="444603"/>
    <lineage>
        <taxon>Eukaryota</taxon>
        <taxon>Metazoa</taxon>
        <taxon>Ecdysozoa</taxon>
        <taxon>Arthropoda</taxon>
        <taxon>Hexapoda</taxon>
        <taxon>Insecta</taxon>
        <taxon>Pterygota</taxon>
        <taxon>Neoptera</taxon>
        <taxon>Endopterygota</taxon>
        <taxon>Coleoptera</taxon>
        <taxon>Polyphaga</taxon>
        <taxon>Cucujiformia</taxon>
        <taxon>Chrysomeloidea</taxon>
        <taxon>Chrysomelidae</taxon>
        <taxon>Galerucinae</taxon>
        <taxon>Alticini</taxon>
        <taxon>Phyllotreta</taxon>
    </lineage>
</organism>
<dbReference type="AlphaFoldDB" id="A0A9P0DS92"/>
<dbReference type="InterPro" id="IPR013087">
    <property type="entry name" value="Znf_C2H2_type"/>
</dbReference>
<accession>A0A9P0DS92</accession>
<feature type="domain" description="C2H2-type" evidence="8">
    <location>
        <begin position="141"/>
        <end position="168"/>
    </location>
</feature>
<evidence type="ECO:0000313" key="9">
    <source>
        <dbReference type="EMBL" id="CAH1187786.1"/>
    </source>
</evidence>